<dbReference type="InterPro" id="IPR050793">
    <property type="entry name" value="CMP-NeuNAc_synthase"/>
</dbReference>
<sequence>MLALITARGGSKGLPRKNVLPANGKPLIAWTVTAALEAQCVDRVVLSTDDDEIMSVATAWGCEVPFRRPSELASDTASSMDVVLHALDQLPDHSFIALLQPTSPLRTGTDIDAAFALLQSSGAPSCVSVCEAEQSPYWMYRLGENGRLQSLLPERSTASRRQDLPAVYVLNGAIYIARVDWLRTTKSFLAEDSIAYVMPRERSIDIDNAEDFEYFRRKVEQN</sequence>
<dbReference type="CDD" id="cd02513">
    <property type="entry name" value="CMP-NeuAc_Synthase"/>
    <property type="match status" value="1"/>
</dbReference>
<accession>A0A495BDA4</accession>
<dbReference type="EMBL" id="RBID01000014">
    <property type="protein sequence ID" value="RKQ58710.1"/>
    <property type="molecule type" value="Genomic_DNA"/>
</dbReference>
<dbReference type="Proteomes" id="UP000279384">
    <property type="component" value="Unassembled WGS sequence"/>
</dbReference>
<dbReference type="InterPro" id="IPR003329">
    <property type="entry name" value="Cytidylyl_trans"/>
</dbReference>
<evidence type="ECO:0000313" key="2">
    <source>
        <dbReference type="Proteomes" id="UP000279384"/>
    </source>
</evidence>
<organism evidence="1 2">
    <name type="scientific">Vogesella indigofera</name>
    <name type="common">Pseudomonas indigofera</name>
    <dbReference type="NCBI Taxonomy" id="45465"/>
    <lineage>
        <taxon>Bacteria</taxon>
        <taxon>Pseudomonadati</taxon>
        <taxon>Pseudomonadota</taxon>
        <taxon>Betaproteobacteria</taxon>
        <taxon>Neisseriales</taxon>
        <taxon>Chromobacteriaceae</taxon>
        <taxon>Vogesella</taxon>
    </lineage>
</organism>
<keyword evidence="1" id="KW-0548">Nucleotidyltransferase</keyword>
<protein>
    <submittedName>
        <fullName evidence="1">N-acylneuraminate cytidylyltransferase</fullName>
    </submittedName>
</protein>
<keyword evidence="1" id="KW-0808">Transferase</keyword>
<proteinExistence type="predicted"/>
<evidence type="ECO:0000313" key="1">
    <source>
        <dbReference type="EMBL" id="RKQ58710.1"/>
    </source>
</evidence>
<reference evidence="1 2" key="1">
    <citation type="submission" date="2018-10" db="EMBL/GenBank/DDBJ databases">
        <title>Genomic Encyclopedia of Type Strains, Phase IV (KMG-IV): sequencing the most valuable type-strain genomes for metagenomic binning, comparative biology and taxonomic classification.</title>
        <authorList>
            <person name="Goeker M."/>
        </authorList>
    </citation>
    <scope>NUCLEOTIDE SEQUENCE [LARGE SCALE GENOMIC DNA]</scope>
    <source>
        <strain evidence="1 2">DSM 3303</strain>
    </source>
</reference>
<dbReference type="InterPro" id="IPR029044">
    <property type="entry name" value="Nucleotide-diphossugar_trans"/>
</dbReference>
<comment type="caution">
    <text evidence="1">The sequence shown here is derived from an EMBL/GenBank/DDBJ whole genome shotgun (WGS) entry which is preliminary data.</text>
</comment>
<dbReference type="PANTHER" id="PTHR21485:SF6">
    <property type="entry name" value="N-ACYLNEURAMINATE CYTIDYLYLTRANSFERASE-RELATED"/>
    <property type="match status" value="1"/>
</dbReference>
<dbReference type="Pfam" id="PF02348">
    <property type="entry name" value="CTP_transf_3"/>
    <property type="match status" value="1"/>
</dbReference>
<dbReference type="AlphaFoldDB" id="A0A495BDA4"/>
<name>A0A495BDA4_VOGIN</name>
<dbReference type="PANTHER" id="PTHR21485">
    <property type="entry name" value="HAD SUPERFAMILY MEMBERS CMAS AND KDSC"/>
    <property type="match status" value="1"/>
</dbReference>
<gene>
    <name evidence="1" type="ORF">C8E02_1678</name>
</gene>
<dbReference type="GO" id="GO:0008781">
    <property type="term" value="F:N-acylneuraminate cytidylyltransferase activity"/>
    <property type="evidence" value="ECO:0007669"/>
    <property type="project" value="TreeGrafter"/>
</dbReference>
<dbReference type="Gene3D" id="3.90.550.10">
    <property type="entry name" value="Spore Coat Polysaccharide Biosynthesis Protein SpsA, Chain A"/>
    <property type="match status" value="1"/>
</dbReference>
<dbReference type="SUPFAM" id="SSF53448">
    <property type="entry name" value="Nucleotide-diphospho-sugar transferases"/>
    <property type="match status" value="1"/>
</dbReference>